<sequence length="83" mass="9702">MEDKRIKKYKKNNGDTAYMFNIYLGKNPLTGKDKRVTRRGFVSRREARLAIARLESGMENGSYVKNPDIKVRTNLTFNLNYLI</sequence>
<dbReference type="RefSeq" id="WP_116843666.1">
    <property type="nucleotide sequence ID" value="NZ_CP016221.1"/>
</dbReference>
<feature type="domain" description="AP2-like integrase N-terminal" evidence="1">
    <location>
        <begin position="18"/>
        <end position="61"/>
    </location>
</feature>
<organism evidence="2 3">
    <name type="scientific">Latilactobacillus curvatus</name>
    <name type="common">Lactobacillus curvatus</name>
    <dbReference type="NCBI Taxonomy" id="28038"/>
    <lineage>
        <taxon>Bacteria</taxon>
        <taxon>Bacillati</taxon>
        <taxon>Bacillota</taxon>
        <taxon>Bacilli</taxon>
        <taxon>Lactobacillales</taxon>
        <taxon>Lactobacillaceae</taxon>
        <taxon>Latilactobacillus</taxon>
    </lineage>
</organism>
<dbReference type="InterPro" id="IPR028259">
    <property type="entry name" value="AP2-like_int_N"/>
</dbReference>
<evidence type="ECO:0000313" key="2">
    <source>
        <dbReference type="EMBL" id="AXN36269.1"/>
    </source>
</evidence>
<evidence type="ECO:0000313" key="3">
    <source>
        <dbReference type="Proteomes" id="UP000257607"/>
    </source>
</evidence>
<protein>
    <recommendedName>
        <fullName evidence="1">AP2-like integrase N-terminal domain-containing protein</fullName>
    </recommendedName>
</protein>
<proteinExistence type="predicted"/>
<gene>
    <name evidence="2" type="ORF">DT351_07755</name>
</gene>
<reference evidence="2 3" key="1">
    <citation type="submission" date="2018-07" db="EMBL/GenBank/DDBJ databases">
        <title>Lactobacillus curvatus genome sequence.</title>
        <authorList>
            <person name="Prechtl R."/>
        </authorList>
    </citation>
    <scope>NUCLEOTIDE SEQUENCE [LARGE SCALE GENOMIC DNA]</scope>
    <source>
        <strain evidence="2 3">TMW 1.1928</strain>
    </source>
</reference>
<dbReference type="Proteomes" id="UP000257607">
    <property type="component" value="Chromosome"/>
</dbReference>
<evidence type="ECO:0000259" key="1">
    <source>
        <dbReference type="Pfam" id="PF14657"/>
    </source>
</evidence>
<name>A0A385AEZ0_LATCU</name>
<dbReference type="Pfam" id="PF14657">
    <property type="entry name" value="Arm-DNA-bind_4"/>
    <property type="match status" value="1"/>
</dbReference>
<dbReference type="EMBL" id="CP031003">
    <property type="protein sequence ID" value="AXN36269.1"/>
    <property type="molecule type" value="Genomic_DNA"/>
</dbReference>
<accession>A0A385AEZ0</accession>
<dbReference type="AlphaFoldDB" id="A0A385AEZ0"/>